<organism evidence="1 2">
    <name type="scientific">Thomasclavelia spiroformis</name>
    <dbReference type="NCBI Taxonomy" id="29348"/>
    <lineage>
        <taxon>Bacteria</taxon>
        <taxon>Bacillati</taxon>
        <taxon>Bacillota</taxon>
        <taxon>Erysipelotrichia</taxon>
        <taxon>Erysipelotrichales</taxon>
        <taxon>Coprobacillaceae</taxon>
        <taxon>Thomasclavelia</taxon>
    </lineage>
</organism>
<accession>A0A921KJ34</accession>
<evidence type="ECO:0000313" key="1">
    <source>
        <dbReference type="EMBL" id="HJF39969.1"/>
    </source>
</evidence>
<protein>
    <submittedName>
        <fullName evidence="1">Uncharacterized protein</fullName>
    </submittedName>
</protein>
<evidence type="ECO:0000313" key="2">
    <source>
        <dbReference type="Proteomes" id="UP000749320"/>
    </source>
</evidence>
<comment type="caution">
    <text evidence="1">The sequence shown here is derived from an EMBL/GenBank/DDBJ whole genome shotgun (WGS) entry which is preliminary data.</text>
</comment>
<name>A0A921KJ34_9FIRM</name>
<dbReference type="EMBL" id="DYWV01000119">
    <property type="protein sequence ID" value="HJF39969.1"/>
    <property type="molecule type" value="Genomic_DNA"/>
</dbReference>
<proteinExistence type="predicted"/>
<reference evidence="1" key="2">
    <citation type="submission" date="2021-09" db="EMBL/GenBank/DDBJ databases">
        <authorList>
            <person name="Gilroy R."/>
        </authorList>
    </citation>
    <scope>NUCLEOTIDE SEQUENCE</scope>
    <source>
        <strain evidence="1">CHK193-16274</strain>
    </source>
</reference>
<sequence>MNYIIKRIEEDKAVMEMENGSKVTIIFRKKDNPDIEDIVTNNLMMSYEQRIINISGIK</sequence>
<gene>
    <name evidence="1" type="ORF">K8V91_03515</name>
</gene>
<reference evidence="1" key="1">
    <citation type="journal article" date="2021" name="PeerJ">
        <title>Extensive microbial diversity within the chicken gut microbiome revealed by metagenomics and culture.</title>
        <authorList>
            <person name="Gilroy R."/>
            <person name="Ravi A."/>
            <person name="Getino M."/>
            <person name="Pursley I."/>
            <person name="Horton D.L."/>
            <person name="Alikhan N.F."/>
            <person name="Baker D."/>
            <person name="Gharbi K."/>
            <person name="Hall N."/>
            <person name="Watson M."/>
            <person name="Adriaenssens E.M."/>
            <person name="Foster-Nyarko E."/>
            <person name="Jarju S."/>
            <person name="Secka A."/>
            <person name="Antonio M."/>
            <person name="Oren A."/>
            <person name="Chaudhuri R.R."/>
            <person name="La Ragione R."/>
            <person name="Hildebrand F."/>
            <person name="Pallen M.J."/>
        </authorList>
    </citation>
    <scope>NUCLEOTIDE SEQUENCE</scope>
    <source>
        <strain evidence="1">CHK193-16274</strain>
    </source>
</reference>
<dbReference type="Proteomes" id="UP000749320">
    <property type="component" value="Unassembled WGS sequence"/>
</dbReference>
<dbReference type="AlphaFoldDB" id="A0A921KJ34"/>